<gene>
    <name evidence="1" type="ORF">SAY89_07685</name>
</gene>
<proteinExistence type="predicted"/>
<evidence type="ECO:0000313" key="1">
    <source>
        <dbReference type="EMBL" id="WPF90141.1"/>
    </source>
</evidence>
<name>A0AAF0ZD29_9CHRO</name>
<accession>A0AAF0ZD29</accession>
<organism evidence="1">
    <name type="scientific">Cyanobacterium aponinum AL20115</name>
    <dbReference type="NCBI Taxonomy" id="3090662"/>
    <lineage>
        <taxon>Bacteria</taxon>
        <taxon>Bacillati</taxon>
        <taxon>Cyanobacteriota</taxon>
        <taxon>Cyanophyceae</taxon>
        <taxon>Oscillatoriophycideae</taxon>
        <taxon>Chroococcales</taxon>
        <taxon>Geminocystaceae</taxon>
        <taxon>Cyanobacterium</taxon>
    </lineage>
</organism>
<dbReference type="RefSeq" id="WP_320002204.1">
    <property type="nucleotide sequence ID" value="NZ_CP138348.1"/>
</dbReference>
<protein>
    <submittedName>
        <fullName evidence="1">Uncharacterized protein</fullName>
    </submittedName>
</protein>
<reference evidence="1" key="1">
    <citation type="submission" date="2023-11" db="EMBL/GenBank/DDBJ databases">
        <title>Genome sequence of Cyanobacterium aponinum BCRC AL20115.</title>
        <authorList>
            <person name="Chang H.-Y."/>
            <person name="Lin K.-M."/>
            <person name="Hsueh H.-T."/>
            <person name="Chu H.-A."/>
            <person name="Kuo C.-H."/>
        </authorList>
    </citation>
    <scope>NUCLEOTIDE SEQUENCE</scope>
    <source>
        <strain evidence="1">AL20115</strain>
    </source>
</reference>
<dbReference type="EMBL" id="CP138348">
    <property type="protein sequence ID" value="WPF90141.1"/>
    <property type="molecule type" value="Genomic_DNA"/>
</dbReference>
<dbReference type="AlphaFoldDB" id="A0AAF0ZD29"/>
<sequence length="46" mass="5282">MIFAVFRARSPNSVDVYSLSSLISLNLLLKDFFSQRELSLLLHVLK</sequence>